<keyword evidence="4" id="KW-0949">S-adenosyl-L-methionine</keyword>
<keyword evidence="5" id="KW-0479">Metal-binding</keyword>
<comment type="catalytic activity">
    <reaction evidence="12">
        <text>GTP + AH2 + S-adenosyl-L-methionine = (8S)-3',8-cyclo-7,8-dihydroguanosine 5'-triphosphate + 5'-deoxyadenosine + L-methionine + A + H(+)</text>
        <dbReference type="Rhea" id="RHEA:49576"/>
        <dbReference type="ChEBI" id="CHEBI:13193"/>
        <dbReference type="ChEBI" id="CHEBI:15378"/>
        <dbReference type="ChEBI" id="CHEBI:17319"/>
        <dbReference type="ChEBI" id="CHEBI:17499"/>
        <dbReference type="ChEBI" id="CHEBI:37565"/>
        <dbReference type="ChEBI" id="CHEBI:57844"/>
        <dbReference type="ChEBI" id="CHEBI:59789"/>
        <dbReference type="ChEBI" id="CHEBI:131766"/>
        <dbReference type="EC" id="4.1.99.22"/>
    </reaction>
</comment>
<dbReference type="InterPro" id="IPR007197">
    <property type="entry name" value="rSAM"/>
</dbReference>
<dbReference type="STRING" id="274537.BIU88_04140"/>
<dbReference type="SFLD" id="SFLDS00029">
    <property type="entry name" value="Radical_SAM"/>
    <property type="match status" value="1"/>
</dbReference>
<dbReference type="InterPro" id="IPR050105">
    <property type="entry name" value="MoCo_biosynth_MoaA/MoaC"/>
</dbReference>
<dbReference type="EC" id="4.1.99.22" evidence="2"/>
<dbReference type="Pfam" id="PF04055">
    <property type="entry name" value="Radical_SAM"/>
    <property type="match status" value="1"/>
</dbReference>
<proteinExistence type="predicted"/>
<evidence type="ECO:0000259" key="14">
    <source>
        <dbReference type="PROSITE" id="PS51918"/>
    </source>
</evidence>
<dbReference type="NCBIfam" id="TIGR02666">
    <property type="entry name" value="moaA"/>
    <property type="match status" value="1"/>
</dbReference>
<dbReference type="GO" id="GO:0005525">
    <property type="term" value="F:GTP binding"/>
    <property type="evidence" value="ECO:0007669"/>
    <property type="project" value="UniProtKB-KW"/>
</dbReference>
<keyword evidence="10" id="KW-0501">Molybdenum cofactor biosynthesis</keyword>
<feature type="domain" description="Radical SAM core" evidence="14">
    <location>
        <begin position="15"/>
        <end position="228"/>
    </location>
</feature>
<name>A0A1D8CZZ6_CHLLM</name>
<keyword evidence="9" id="KW-0342">GTP-binding</keyword>
<dbReference type="InterPro" id="IPR006638">
    <property type="entry name" value="Elp3/MiaA/NifB-like_rSAM"/>
</dbReference>
<dbReference type="Pfam" id="PF06463">
    <property type="entry name" value="Mob_synth_C"/>
    <property type="match status" value="1"/>
</dbReference>
<evidence type="ECO:0000256" key="12">
    <source>
        <dbReference type="ARBA" id="ARBA00048697"/>
    </source>
</evidence>
<evidence type="ECO:0000256" key="8">
    <source>
        <dbReference type="ARBA" id="ARBA00023014"/>
    </source>
</evidence>
<evidence type="ECO:0000256" key="9">
    <source>
        <dbReference type="ARBA" id="ARBA00023134"/>
    </source>
</evidence>
<evidence type="ECO:0000256" key="7">
    <source>
        <dbReference type="ARBA" id="ARBA00023004"/>
    </source>
</evidence>
<dbReference type="GO" id="GO:0006777">
    <property type="term" value="P:Mo-molybdopterin cofactor biosynthetic process"/>
    <property type="evidence" value="ECO:0007669"/>
    <property type="project" value="UniProtKB-KW"/>
</dbReference>
<feature type="region of interest" description="Disordered" evidence="13">
    <location>
        <begin position="312"/>
        <end position="333"/>
    </location>
</feature>
<dbReference type="EMBL" id="CP017305">
    <property type="protein sequence ID" value="AOS83403.1"/>
    <property type="molecule type" value="Genomic_DNA"/>
</dbReference>
<evidence type="ECO:0000256" key="6">
    <source>
        <dbReference type="ARBA" id="ARBA00022741"/>
    </source>
</evidence>
<comment type="cofactor">
    <cofactor evidence="1">
        <name>[4Fe-4S] cluster</name>
        <dbReference type="ChEBI" id="CHEBI:49883"/>
    </cofactor>
</comment>
<evidence type="ECO:0000256" key="13">
    <source>
        <dbReference type="SAM" id="MobiDB-lite"/>
    </source>
</evidence>
<dbReference type="GO" id="GO:0046872">
    <property type="term" value="F:metal ion binding"/>
    <property type="evidence" value="ECO:0007669"/>
    <property type="project" value="UniProtKB-KW"/>
</dbReference>
<evidence type="ECO:0000313" key="15">
    <source>
        <dbReference type="EMBL" id="AOS83403.1"/>
    </source>
</evidence>
<dbReference type="OrthoDB" id="9763993at2"/>
<keyword evidence="7" id="KW-0408">Iron</keyword>
<dbReference type="PANTHER" id="PTHR22960:SF0">
    <property type="entry name" value="MOLYBDENUM COFACTOR BIOSYNTHESIS PROTEIN 1"/>
    <property type="match status" value="1"/>
</dbReference>
<feature type="compositionally biased region" description="Polar residues" evidence="13">
    <location>
        <begin position="322"/>
        <end position="333"/>
    </location>
</feature>
<dbReference type="PANTHER" id="PTHR22960">
    <property type="entry name" value="MOLYBDOPTERIN COFACTOR SYNTHESIS PROTEIN A"/>
    <property type="match status" value="1"/>
</dbReference>
<dbReference type="GO" id="GO:0051539">
    <property type="term" value="F:4 iron, 4 sulfur cluster binding"/>
    <property type="evidence" value="ECO:0007669"/>
    <property type="project" value="UniProtKB-KW"/>
</dbReference>
<feature type="compositionally biased region" description="Basic and acidic residues" evidence="13">
    <location>
        <begin position="312"/>
        <end position="321"/>
    </location>
</feature>
<dbReference type="InterPro" id="IPR013483">
    <property type="entry name" value="MoaA"/>
</dbReference>
<keyword evidence="3" id="KW-0004">4Fe-4S</keyword>
<dbReference type="KEGG" id="clz:BIU88_04140"/>
<dbReference type="SUPFAM" id="SSF102114">
    <property type="entry name" value="Radical SAM enzymes"/>
    <property type="match status" value="1"/>
</dbReference>
<evidence type="ECO:0000256" key="4">
    <source>
        <dbReference type="ARBA" id="ARBA00022691"/>
    </source>
</evidence>
<dbReference type="PROSITE" id="PS51918">
    <property type="entry name" value="RADICAL_SAM"/>
    <property type="match status" value="1"/>
</dbReference>
<dbReference type="AlphaFoldDB" id="A0A1D8CZZ6"/>
<dbReference type="SFLD" id="SFLDG01386">
    <property type="entry name" value="main_SPASM_domain-containing"/>
    <property type="match status" value="1"/>
</dbReference>
<dbReference type="SFLD" id="SFLDG01383">
    <property type="entry name" value="cyclic_pyranopterin_phosphate"/>
    <property type="match status" value="1"/>
</dbReference>
<protein>
    <recommendedName>
        <fullName evidence="2">GTP 3',8-cyclase</fullName>
        <ecNumber evidence="2">4.1.99.22</ecNumber>
    </recommendedName>
</protein>
<dbReference type="InterPro" id="IPR010505">
    <property type="entry name" value="MoaA_twitch"/>
</dbReference>
<dbReference type="InterPro" id="IPR013785">
    <property type="entry name" value="Aldolase_TIM"/>
</dbReference>
<dbReference type="UniPathway" id="UPA00344"/>
<evidence type="ECO:0000256" key="5">
    <source>
        <dbReference type="ARBA" id="ARBA00022723"/>
    </source>
</evidence>
<dbReference type="InterPro" id="IPR040064">
    <property type="entry name" value="MoaA-like"/>
</dbReference>
<reference evidence="15" key="1">
    <citation type="submission" date="2016-09" db="EMBL/GenBank/DDBJ databases">
        <title>Genome sequence of Chlorobaculum limnaeum.</title>
        <authorList>
            <person name="Liu Z."/>
            <person name="Tank M."/>
            <person name="Bryant D.A."/>
        </authorList>
    </citation>
    <scope>NUCLEOTIDE SEQUENCE [LARGE SCALE GENOMIC DNA]</scope>
    <source>
        <strain evidence="15">DSM 1677</strain>
    </source>
</reference>
<evidence type="ECO:0000256" key="1">
    <source>
        <dbReference type="ARBA" id="ARBA00001966"/>
    </source>
</evidence>
<dbReference type="GO" id="GO:0061798">
    <property type="term" value="F:GTP 3',8'-cyclase activity"/>
    <property type="evidence" value="ECO:0007669"/>
    <property type="project" value="UniProtKB-EC"/>
</dbReference>
<dbReference type="CDD" id="cd01335">
    <property type="entry name" value="Radical_SAM"/>
    <property type="match status" value="1"/>
</dbReference>
<evidence type="ECO:0000256" key="2">
    <source>
        <dbReference type="ARBA" id="ARBA00012167"/>
    </source>
</evidence>
<keyword evidence="11" id="KW-0456">Lyase</keyword>
<keyword evidence="6" id="KW-0547">Nucleotide-binding</keyword>
<evidence type="ECO:0000256" key="3">
    <source>
        <dbReference type="ARBA" id="ARBA00022485"/>
    </source>
</evidence>
<dbReference type="CDD" id="cd21117">
    <property type="entry name" value="Twitch_MoaA"/>
    <property type="match status" value="1"/>
</dbReference>
<keyword evidence="16" id="KW-1185">Reference proteome</keyword>
<keyword evidence="8" id="KW-0411">Iron-sulfur</keyword>
<dbReference type="Proteomes" id="UP000095185">
    <property type="component" value="Chromosome"/>
</dbReference>
<dbReference type="RefSeq" id="WP_069809123.1">
    <property type="nucleotide sequence ID" value="NZ_CP017305.1"/>
</dbReference>
<evidence type="ECO:0000256" key="10">
    <source>
        <dbReference type="ARBA" id="ARBA00023150"/>
    </source>
</evidence>
<dbReference type="SFLD" id="SFLDG01067">
    <property type="entry name" value="SPASM/twitch_domain_containing"/>
    <property type="match status" value="1"/>
</dbReference>
<gene>
    <name evidence="15" type="ORF">BIU88_04140</name>
</gene>
<sequence length="333" mass="37130">MTRDAGQSRAELTDRFGRAVDYVRIAVTSACNLRCTYCLRDESEAPQKTRQLDAGDASRLIRVLAEMGVRKIRFTGGEPLLHPGIAELVSIAKTTPGIDTIRITTNGVLLDRQLDALVKAGLDGVNLSLDTLDREKFKSITRRDRFEQVRKALDRLLATSGLTVKINTLMLRGINSDEIPAFVELTRNHAVTVRFMELQPFDDRQIWRTGRFMGAEMIRERLVSACPELNAVTGHSTEHYSFRLPGHRGSIAIIPAFSRNFCNDCSKLRITADARLLACLYHHESIDLAPALKGEMNEEEIKKRIIEAVQQKPKDGLKSSHDTAASSMSRIGG</sequence>
<dbReference type="InterPro" id="IPR000385">
    <property type="entry name" value="MoaA_NifB_PqqE_Fe-S-bd_CS"/>
</dbReference>
<evidence type="ECO:0000256" key="11">
    <source>
        <dbReference type="ARBA" id="ARBA00023239"/>
    </source>
</evidence>
<dbReference type="Gene3D" id="3.20.20.70">
    <property type="entry name" value="Aldolase class I"/>
    <property type="match status" value="1"/>
</dbReference>
<evidence type="ECO:0000313" key="16">
    <source>
        <dbReference type="Proteomes" id="UP000095185"/>
    </source>
</evidence>
<dbReference type="PROSITE" id="PS01305">
    <property type="entry name" value="MOAA_NIFB_PQQE"/>
    <property type="match status" value="1"/>
</dbReference>
<dbReference type="GO" id="GO:0061799">
    <property type="term" value="F:cyclic pyranopterin monophosphate synthase activity"/>
    <property type="evidence" value="ECO:0007669"/>
    <property type="project" value="TreeGrafter"/>
</dbReference>
<accession>A0A1D8CZZ6</accession>
<dbReference type="InterPro" id="IPR058240">
    <property type="entry name" value="rSAM_sf"/>
</dbReference>
<organism evidence="15 16">
    <name type="scientific">Chlorobaculum limnaeum</name>
    <dbReference type="NCBI Taxonomy" id="274537"/>
    <lineage>
        <taxon>Bacteria</taxon>
        <taxon>Pseudomonadati</taxon>
        <taxon>Chlorobiota</taxon>
        <taxon>Chlorobiia</taxon>
        <taxon>Chlorobiales</taxon>
        <taxon>Chlorobiaceae</taxon>
        <taxon>Chlorobaculum</taxon>
    </lineage>
</organism>
<dbReference type="SMART" id="SM00729">
    <property type="entry name" value="Elp3"/>
    <property type="match status" value="1"/>
</dbReference>